<evidence type="ECO:0000256" key="5">
    <source>
        <dbReference type="ARBA" id="ARBA00022989"/>
    </source>
</evidence>
<comment type="subunit">
    <text evidence="8">Part of a complex composed of FtsB, FtsL and FtsQ.</text>
</comment>
<evidence type="ECO:0000313" key="10">
    <source>
        <dbReference type="EMBL" id="GGA96522.1"/>
    </source>
</evidence>
<organism evidence="10 11">
    <name type="scientific">Agarivorans gilvus</name>
    <dbReference type="NCBI Taxonomy" id="680279"/>
    <lineage>
        <taxon>Bacteria</taxon>
        <taxon>Pseudomonadati</taxon>
        <taxon>Pseudomonadota</taxon>
        <taxon>Gammaproteobacteria</taxon>
        <taxon>Alteromonadales</taxon>
        <taxon>Alteromonadaceae</taxon>
        <taxon>Agarivorans</taxon>
    </lineage>
</organism>
<dbReference type="Proteomes" id="UP000651977">
    <property type="component" value="Unassembled WGS sequence"/>
</dbReference>
<comment type="function">
    <text evidence="8">Essential cell division protein. May link together the upstream cell division proteins, which are predominantly cytoplasmic, with the downstream cell division proteins, which are predominantly periplasmic.</text>
</comment>
<sequence length="105" mass="12500">MEELSRQPNLLRAIAKDLWRNKQHVLLMLFAVISAFCVVWTTHHTRMFVEQRESLMMSRDDLNVEWRHLLIEQNALAEHSRVESIAKKRLGMHRPKIEEQVVITN</sequence>
<keyword evidence="7 8" id="KW-0131">Cell cycle</keyword>
<proteinExistence type="inferred from homology"/>
<dbReference type="NCBIfam" id="TIGR02209">
    <property type="entry name" value="ftsL_broad"/>
    <property type="match status" value="1"/>
</dbReference>
<dbReference type="RefSeq" id="WP_055732805.1">
    <property type="nucleotide sequence ID" value="NZ_BMDY01000003.1"/>
</dbReference>
<comment type="subcellular location">
    <subcellularLocation>
        <location evidence="8">Cell inner membrane</location>
        <topology evidence="8">Single-pass type II membrane protein</topology>
    </subcellularLocation>
    <subcellularLocation>
        <location evidence="1">Cell membrane</location>
        <topology evidence="1">Single-pass type II membrane protein</topology>
    </subcellularLocation>
    <text evidence="8">Localizes to the division septum where it forms a ring structure.</text>
</comment>
<keyword evidence="2 8" id="KW-1003">Cell membrane</keyword>
<comment type="similarity">
    <text evidence="8">Belongs to the FtsL family.</text>
</comment>
<accession>A0ABQ1HZ80</accession>
<keyword evidence="3 8" id="KW-0132">Cell division</keyword>
<feature type="transmembrane region" description="Helical" evidence="8">
    <location>
        <begin position="25"/>
        <end position="42"/>
    </location>
</feature>
<dbReference type="Pfam" id="PF04999">
    <property type="entry name" value="FtsL"/>
    <property type="match status" value="1"/>
</dbReference>
<dbReference type="InterPro" id="IPR011922">
    <property type="entry name" value="Cell_div_FtsL"/>
</dbReference>
<reference evidence="11" key="1">
    <citation type="journal article" date="2019" name="Int. J. Syst. Evol. Microbiol.">
        <title>The Global Catalogue of Microorganisms (GCM) 10K type strain sequencing project: providing services to taxonomists for standard genome sequencing and annotation.</title>
        <authorList>
            <consortium name="The Broad Institute Genomics Platform"/>
            <consortium name="The Broad Institute Genome Sequencing Center for Infectious Disease"/>
            <person name="Wu L."/>
            <person name="Ma J."/>
        </authorList>
    </citation>
    <scope>NUCLEOTIDE SEQUENCE [LARGE SCALE GENOMIC DNA]</scope>
    <source>
        <strain evidence="11">CGMCC 1.10131</strain>
    </source>
</reference>
<keyword evidence="11" id="KW-1185">Reference proteome</keyword>
<evidence type="ECO:0000313" key="11">
    <source>
        <dbReference type="Proteomes" id="UP000651977"/>
    </source>
</evidence>
<protein>
    <recommendedName>
        <fullName evidence="8 9">Cell division protein FtsL</fullName>
    </recommendedName>
</protein>
<comment type="caution">
    <text evidence="10">The sequence shown here is derived from an EMBL/GenBank/DDBJ whole genome shotgun (WGS) entry which is preliminary data.</text>
</comment>
<evidence type="ECO:0000256" key="6">
    <source>
        <dbReference type="ARBA" id="ARBA00023136"/>
    </source>
</evidence>
<dbReference type="PANTHER" id="PTHR37479:SF1">
    <property type="entry name" value="CELL DIVISION PROTEIN FTSL"/>
    <property type="match status" value="1"/>
</dbReference>
<dbReference type="HAMAP" id="MF_00910">
    <property type="entry name" value="FtsL"/>
    <property type="match status" value="1"/>
</dbReference>
<dbReference type="GO" id="GO:0051301">
    <property type="term" value="P:cell division"/>
    <property type="evidence" value="ECO:0007669"/>
    <property type="project" value="UniProtKB-KW"/>
</dbReference>
<gene>
    <name evidence="8 10" type="primary">ftsL</name>
    <name evidence="10" type="ORF">GCM10007414_06850</name>
</gene>
<evidence type="ECO:0000256" key="9">
    <source>
        <dbReference type="NCBIfam" id="TIGR02209"/>
    </source>
</evidence>
<keyword evidence="5 8" id="KW-1133">Transmembrane helix</keyword>
<keyword evidence="8" id="KW-0997">Cell inner membrane</keyword>
<dbReference type="EMBL" id="BMDY01000003">
    <property type="protein sequence ID" value="GGA96522.1"/>
    <property type="molecule type" value="Genomic_DNA"/>
</dbReference>
<dbReference type="PANTHER" id="PTHR37479">
    <property type="entry name" value="CELL DIVISION PROTEIN FTSL"/>
    <property type="match status" value="1"/>
</dbReference>
<evidence type="ECO:0000256" key="2">
    <source>
        <dbReference type="ARBA" id="ARBA00022475"/>
    </source>
</evidence>
<evidence type="ECO:0000256" key="3">
    <source>
        <dbReference type="ARBA" id="ARBA00022618"/>
    </source>
</evidence>
<evidence type="ECO:0000256" key="8">
    <source>
        <dbReference type="HAMAP-Rule" id="MF_00910"/>
    </source>
</evidence>
<keyword evidence="6 8" id="KW-0472">Membrane</keyword>
<keyword evidence="4 8" id="KW-0812">Transmembrane</keyword>
<name>A0ABQ1HZ80_9ALTE</name>
<evidence type="ECO:0000256" key="1">
    <source>
        <dbReference type="ARBA" id="ARBA00004401"/>
    </source>
</evidence>
<evidence type="ECO:0000256" key="7">
    <source>
        <dbReference type="ARBA" id="ARBA00023306"/>
    </source>
</evidence>
<evidence type="ECO:0000256" key="4">
    <source>
        <dbReference type="ARBA" id="ARBA00022692"/>
    </source>
</evidence>